<feature type="compositionally biased region" description="Polar residues" evidence="1">
    <location>
        <begin position="188"/>
        <end position="200"/>
    </location>
</feature>
<dbReference type="NCBIfam" id="NF041131">
    <property type="entry name" value="RicT_YaaT_fam"/>
    <property type="match status" value="1"/>
</dbReference>
<feature type="compositionally biased region" description="Polar residues" evidence="1">
    <location>
        <begin position="165"/>
        <end position="174"/>
    </location>
</feature>
<feature type="compositionally biased region" description="Polar residues" evidence="1">
    <location>
        <begin position="31"/>
        <end position="47"/>
    </location>
</feature>
<evidence type="ECO:0000256" key="1">
    <source>
        <dbReference type="SAM" id="MobiDB-lite"/>
    </source>
</evidence>
<reference evidence="3 4" key="1">
    <citation type="submission" date="2017-04" db="EMBL/GenBank/DDBJ databases">
        <title>Genome sequencing of [Candida] sorbophila.</title>
        <authorList>
            <person name="Ahn J.O."/>
        </authorList>
    </citation>
    <scope>NUCLEOTIDE SEQUENCE [LARGE SCALE GENOMIC DNA]</scope>
    <source>
        <strain evidence="3 4">DS02</strain>
    </source>
</reference>
<evidence type="ECO:0000259" key="2">
    <source>
        <dbReference type="PROSITE" id="PS51411"/>
    </source>
</evidence>
<comment type="caution">
    <text evidence="3">The sequence shown here is derived from an EMBL/GenBank/DDBJ whole genome shotgun (WGS) entry which is preliminary data.</text>
</comment>
<accession>A0A2T0FI65</accession>
<sequence length="430" mass="47355">MAYRGSAFVQQEIAPFDWNYRFNGCAQSPSNEVTEQEYANPSGQHSNALYAAGHTQPSNNTPQSPLKKRAAWGSEVGDLQPCWNIWGSPPRLPDPTTSKASSHVASLSPASVEMSTNRRDARAPSPPLNASIHAAALSTPSSSLLSPSCFWFESGNCKVAHLGGSSAQSGTVTASDPRPVMVSPPLSPQTSWDQGESLSPNGPTSINQVQTANAHEALKEPGLEGYLDDPDQHGSLYDPVPAIHDLEGVIAPISTALYLVKFKNGRTDVYTVSEKTVFPITVGSLVLVDADRGRDIGKVFAANIPIEQAAYIKWKQFYERQQVLSQCATKDAGAALSACSPKQILRAAQPNEARQLSAKRAEEQRAVRQCNQKVRDRELDMVIVDAEYQWDHRKLTFFYKAHKRVDFRDLVRELFRMYKTRIWMCAVHTN</sequence>
<evidence type="ECO:0000313" key="3">
    <source>
        <dbReference type="EMBL" id="PRT54693.1"/>
    </source>
</evidence>
<gene>
    <name evidence="3" type="ORF">B9G98_02313</name>
</gene>
<dbReference type="InterPro" id="IPR047767">
    <property type="entry name" value="PSP1-like"/>
</dbReference>
<dbReference type="RefSeq" id="XP_024664638.1">
    <property type="nucleotide sequence ID" value="XM_024808870.1"/>
</dbReference>
<protein>
    <submittedName>
        <fullName evidence="3">Uncharacterized protein PB7E8.02</fullName>
    </submittedName>
</protein>
<feature type="region of interest" description="Disordered" evidence="1">
    <location>
        <begin position="87"/>
        <end position="126"/>
    </location>
</feature>
<dbReference type="AlphaFoldDB" id="A0A2T0FI65"/>
<feature type="compositionally biased region" description="Polar residues" evidence="1">
    <location>
        <begin position="55"/>
        <end position="64"/>
    </location>
</feature>
<dbReference type="OrthoDB" id="243127at2759"/>
<dbReference type="EMBL" id="NDIQ01000021">
    <property type="protein sequence ID" value="PRT54693.1"/>
    <property type="molecule type" value="Genomic_DNA"/>
</dbReference>
<dbReference type="PANTHER" id="PTHR43830:SF3">
    <property type="entry name" value="PROTEIN PSP1"/>
    <property type="match status" value="1"/>
</dbReference>
<dbReference type="InterPro" id="IPR007557">
    <property type="entry name" value="PSP1_C"/>
</dbReference>
<keyword evidence="4" id="KW-1185">Reference proteome</keyword>
<proteinExistence type="predicted"/>
<feature type="region of interest" description="Disordered" evidence="1">
    <location>
        <begin position="31"/>
        <end position="70"/>
    </location>
</feature>
<dbReference type="GeneID" id="36516061"/>
<dbReference type="PANTHER" id="PTHR43830">
    <property type="entry name" value="PROTEIN PSP1"/>
    <property type="match status" value="1"/>
</dbReference>
<organism evidence="3 4">
    <name type="scientific">Wickerhamiella sorbophila</name>
    <dbReference type="NCBI Taxonomy" id="45607"/>
    <lineage>
        <taxon>Eukaryota</taxon>
        <taxon>Fungi</taxon>
        <taxon>Dikarya</taxon>
        <taxon>Ascomycota</taxon>
        <taxon>Saccharomycotina</taxon>
        <taxon>Dipodascomycetes</taxon>
        <taxon>Dipodascales</taxon>
        <taxon>Trichomonascaceae</taxon>
        <taxon>Wickerhamiella</taxon>
    </lineage>
</organism>
<name>A0A2T0FI65_9ASCO</name>
<feature type="compositionally biased region" description="Polar residues" evidence="1">
    <location>
        <begin position="95"/>
        <end position="115"/>
    </location>
</feature>
<dbReference type="Pfam" id="PF04468">
    <property type="entry name" value="PSP1"/>
    <property type="match status" value="1"/>
</dbReference>
<feature type="domain" description="PSP1 C-terminal" evidence="2">
    <location>
        <begin position="342"/>
        <end position="427"/>
    </location>
</feature>
<dbReference type="Proteomes" id="UP000238350">
    <property type="component" value="Unassembled WGS sequence"/>
</dbReference>
<evidence type="ECO:0000313" key="4">
    <source>
        <dbReference type="Proteomes" id="UP000238350"/>
    </source>
</evidence>
<feature type="region of interest" description="Disordered" evidence="1">
    <location>
        <begin position="165"/>
        <end position="200"/>
    </location>
</feature>
<dbReference type="PROSITE" id="PS51411">
    <property type="entry name" value="PSP1_C"/>
    <property type="match status" value="1"/>
</dbReference>
<dbReference type="GO" id="GO:0005737">
    <property type="term" value="C:cytoplasm"/>
    <property type="evidence" value="ECO:0007669"/>
    <property type="project" value="TreeGrafter"/>
</dbReference>